<feature type="region of interest" description="Disordered" evidence="1">
    <location>
        <begin position="1"/>
        <end position="187"/>
    </location>
</feature>
<evidence type="ECO:0000313" key="3">
    <source>
        <dbReference type="Proteomes" id="UP001218218"/>
    </source>
</evidence>
<feature type="region of interest" description="Disordered" evidence="1">
    <location>
        <begin position="262"/>
        <end position="308"/>
    </location>
</feature>
<protein>
    <submittedName>
        <fullName evidence="2">Uncharacterized protein</fullName>
    </submittedName>
</protein>
<accession>A0AAD7EPE2</accession>
<gene>
    <name evidence="2" type="ORF">DFH08DRAFT_963084</name>
</gene>
<dbReference type="AlphaFoldDB" id="A0AAD7EPE2"/>
<sequence length="367" mass="40905">MPPGRPPLDPDLKKQHLRESRRRYEEKNAVQRRSAAHLRMQRHRNSIASSDIITRRKHARKVAVSSNPLLYNRKNEKDCANQRAADAARKDIRDHELQALRQRHTPTPKPPPCTHSRKFTLSVPPPIAQPAAVTKPPNRPQRPPSSPSSLSDSVISCQSSTTSSALLSPRHTPVLSPPPSPSKSRAKLTKDELALLASFRPGPGPISPQRLKQQFERALGPQAVATPSSQHAAQEGNHSVKNLRISLAMVEATMRAGGRVLAKQKPSVDLEQPQTPPSMLRTKREEHRPSSHEAAQSARALDHPESRHVGESFNSTIYAVSGQNRIFKDRDCVVDVFKNTPSADLLFTRDERELFNFLAEDVSDMRI</sequence>
<feature type="compositionally biased region" description="Basic and acidic residues" evidence="1">
    <location>
        <begin position="73"/>
        <end position="98"/>
    </location>
</feature>
<dbReference type="EMBL" id="JARIHO010000024">
    <property type="protein sequence ID" value="KAJ7343078.1"/>
    <property type="molecule type" value="Genomic_DNA"/>
</dbReference>
<feature type="compositionally biased region" description="Basic and acidic residues" evidence="1">
    <location>
        <begin position="8"/>
        <end position="29"/>
    </location>
</feature>
<feature type="compositionally biased region" description="Pro residues" evidence="1">
    <location>
        <begin position="137"/>
        <end position="146"/>
    </location>
</feature>
<dbReference type="Proteomes" id="UP001218218">
    <property type="component" value="Unassembled WGS sequence"/>
</dbReference>
<feature type="compositionally biased region" description="Basic and acidic residues" evidence="1">
    <location>
        <begin position="282"/>
        <end position="291"/>
    </location>
</feature>
<organism evidence="2 3">
    <name type="scientific">Mycena albidolilacea</name>
    <dbReference type="NCBI Taxonomy" id="1033008"/>
    <lineage>
        <taxon>Eukaryota</taxon>
        <taxon>Fungi</taxon>
        <taxon>Dikarya</taxon>
        <taxon>Basidiomycota</taxon>
        <taxon>Agaricomycotina</taxon>
        <taxon>Agaricomycetes</taxon>
        <taxon>Agaricomycetidae</taxon>
        <taxon>Agaricales</taxon>
        <taxon>Marasmiineae</taxon>
        <taxon>Mycenaceae</taxon>
        <taxon>Mycena</taxon>
    </lineage>
</organism>
<evidence type="ECO:0000313" key="2">
    <source>
        <dbReference type="EMBL" id="KAJ7343078.1"/>
    </source>
</evidence>
<name>A0AAD7EPE2_9AGAR</name>
<feature type="compositionally biased region" description="Low complexity" evidence="1">
    <location>
        <begin position="147"/>
        <end position="174"/>
    </location>
</feature>
<keyword evidence="3" id="KW-1185">Reference proteome</keyword>
<feature type="compositionally biased region" description="Basic residues" evidence="1">
    <location>
        <begin position="34"/>
        <end position="45"/>
    </location>
</feature>
<proteinExistence type="predicted"/>
<evidence type="ECO:0000256" key="1">
    <source>
        <dbReference type="SAM" id="MobiDB-lite"/>
    </source>
</evidence>
<reference evidence="2" key="1">
    <citation type="submission" date="2023-03" db="EMBL/GenBank/DDBJ databases">
        <title>Massive genome expansion in bonnet fungi (Mycena s.s.) driven by repeated elements and novel gene families across ecological guilds.</title>
        <authorList>
            <consortium name="Lawrence Berkeley National Laboratory"/>
            <person name="Harder C.B."/>
            <person name="Miyauchi S."/>
            <person name="Viragh M."/>
            <person name="Kuo A."/>
            <person name="Thoen E."/>
            <person name="Andreopoulos B."/>
            <person name="Lu D."/>
            <person name="Skrede I."/>
            <person name="Drula E."/>
            <person name="Henrissat B."/>
            <person name="Morin E."/>
            <person name="Kohler A."/>
            <person name="Barry K."/>
            <person name="LaButti K."/>
            <person name="Morin E."/>
            <person name="Salamov A."/>
            <person name="Lipzen A."/>
            <person name="Mereny Z."/>
            <person name="Hegedus B."/>
            <person name="Baldrian P."/>
            <person name="Stursova M."/>
            <person name="Weitz H."/>
            <person name="Taylor A."/>
            <person name="Grigoriev I.V."/>
            <person name="Nagy L.G."/>
            <person name="Martin F."/>
            <person name="Kauserud H."/>
        </authorList>
    </citation>
    <scope>NUCLEOTIDE SEQUENCE</scope>
    <source>
        <strain evidence="2">CBHHK002</strain>
    </source>
</reference>
<comment type="caution">
    <text evidence="2">The sequence shown here is derived from an EMBL/GenBank/DDBJ whole genome shotgun (WGS) entry which is preliminary data.</text>
</comment>